<dbReference type="Pfam" id="PF06970">
    <property type="entry name" value="RepA_N"/>
    <property type="match status" value="1"/>
</dbReference>
<feature type="domain" description="Replication initiator A N-terminal" evidence="1">
    <location>
        <begin position="30"/>
        <end position="106"/>
    </location>
</feature>
<dbReference type="InterPro" id="IPR010724">
    <property type="entry name" value="RepA_N"/>
</dbReference>
<dbReference type="EMBL" id="QSAZ01000004">
    <property type="protein sequence ID" value="RGW88131.1"/>
    <property type="molecule type" value="Genomic_DNA"/>
</dbReference>
<reference evidence="2 3" key="1">
    <citation type="submission" date="2018-08" db="EMBL/GenBank/DDBJ databases">
        <title>A genome reference for cultivated species of the human gut microbiota.</title>
        <authorList>
            <person name="Zou Y."/>
            <person name="Xue W."/>
            <person name="Luo G."/>
        </authorList>
    </citation>
    <scope>NUCLEOTIDE SEQUENCE [LARGE SCALE GENOMIC DNA]</scope>
    <source>
        <strain evidence="2 3">AF06-19</strain>
    </source>
</reference>
<proteinExistence type="predicted"/>
<protein>
    <recommendedName>
        <fullName evidence="1">Replication initiator A N-terminal domain-containing protein</fullName>
    </recommendedName>
</protein>
<name>A0A413DNW9_9FIRM</name>
<organism evidence="2 3">
    <name type="scientific">Agathobacter rectalis</name>
    <dbReference type="NCBI Taxonomy" id="39491"/>
    <lineage>
        <taxon>Bacteria</taxon>
        <taxon>Bacillati</taxon>
        <taxon>Bacillota</taxon>
        <taxon>Clostridia</taxon>
        <taxon>Lachnospirales</taxon>
        <taxon>Lachnospiraceae</taxon>
        <taxon>Agathobacter</taxon>
    </lineage>
</organism>
<accession>A0A413DNW9</accession>
<dbReference type="AlphaFoldDB" id="A0A413DNW9"/>
<evidence type="ECO:0000313" key="3">
    <source>
        <dbReference type="Proteomes" id="UP000283683"/>
    </source>
</evidence>
<evidence type="ECO:0000313" key="2">
    <source>
        <dbReference type="EMBL" id="RGW88131.1"/>
    </source>
</evidence>
<dbReference type="SUPFAM" id="SSF46785">
    <property type="entry name" value="Winged helix' DNA-binding domain"/>
    <property type="match status" value="1"/>
</dbReference>
<sequence>MCVQMHCLPSSEIRNEREDKTMENVTFDYKFYRIPKRFFKEDMFRDMTNAAKVLYGILLDRKCLSDSNGDAWRDEYGLTYIIFTIEEIMNLMNLGNKKVNKMLKELEAHGLIYRRHQGLGRPNKIYVYDLLKADNSNWLPKQIMFGKGSSNEKEVL</sequence>
<dbReference type="Proteomes" id="UP000283683">
    <property type="component" value="Unassembled WGS sequence"/>
</dbReference>
<evidence type="ECO:0000259" key="1">
    <source>
        <dbReference type="Pfam" id="PF06970"/>
    </source>
</evidence>
<gene>
    <name evidence="2" type="ORF">DWV45_05945</name>
</gene>
<dbReference type="InterPro" id="IPR036390">
    <property type="entry name" value="WH_DNA-bd_sf"/>
</dbReference>
<comment type="caution">
    <text evidence="2">The sequence shown here is derived from an EMBL/GenBank/DDBJ whole genome shotgun (WGS) entry which is preliminary data.</text>
</comment>